<keyword evidence="3" id="KW-0285">Flavoprotein</keyword>
<feature type="domain" description="Pyridine nucleotide-disulphide oxidoreductase dimerisation" evidence="7">
    <location>
        <begin position="332"/>
        <end position="435"/>
    </location>
</feature>
<dbReference type="Pfam" id="PF07992">
    <property type="entry name" value="Pyr_redox_2"/>
    <property type="match status" value="1"/>
</dbReference>
<dbReference type="OrthoDB" id="9802028at2"/>
<dbReference type="Proteomes" id="UP000050277">
    <property type="component" value="Unassembled WGS sequence"/>
</dbReference>
<dbReference type="Gene3D" id="3.50.50.60">
    <property type="entry name" value="FAD/NAD(P)-binding domain"/>
    <property type="match status" value="2"/>
</dbReference>
<gene>
    <name evidence="9" type="ORF">SE18_24355</name>
</gene>
<keyword evidence="4" id="KW-0274">FAD</keyword>
<dbReference type="GO" id="GO:0016491">
    <property type="term" value="F:oxidoreductase activity"/>
    <property type="evidence" value="ECO:0007669"/>
    <property type="project" value="UniProtKB-KW"/>
</dbReference>
<dbReference type="AlphaFoldDB" id="A0A0P6YDU6"/>
<evidence type="ECO:0008006" key="11">
    <source>
        <dbReference type="Google" id="ProtNLM"/>
    </source>
</evidence>
<dbReference type="Pfam" id="PF02852">
    <property type="entry name" value="Pyr_redox_dim"/>
    <property type="match status" value="1"/>
</dbReference>
<name>A0A0P6YDU6_9CHLR</name>
<dbReference type="PANTHER" id="PTHR43429">
    <property type="entry name" value="PYRIDINE NUCLEOTIDE-DISULFIDE OXIDOREDUCTASE DOMAIN-CONTAINING"/>
    <property type="match status" value="1"/>
</dbReference>
<feature type="domain" description="FAD/NAD(P)-binding" evidence="8">
    <location>
        <begin position="5"/>
        <end position="300"/>
    </location>
</feature>
<comment type="similarity">
    <text evidence="2">Belongs to the class-III pyridine nucleotide-disulfide oxidoreductase family.</text>
</comment>
<evidence type="ECO:0000313" key="9">
    <source>
        <dbReference type="EMBL" id="KPL80195.1"/>
    </source>
</evidence>
<evidence type="ECO:0000259" key="8">
    <source>
        <dbReference type="Pfam" id="PF07992"/>
    </source>
</evidence>
<dbReference type="NCBIfam" id="NF007123">
    <property type="entry name" value="PRK09564.1"/>
    <property type="match status" value="1"/>
</dbReference>
<evidence type="ECO:0000256" key="2">
    <source>
        <dbReference type="ARBA" id="ARBA00009130"/>
    </source>
</evidence>
<keyword evidence="10" id="KW-1185">Reference proteome</keyword>
<dbReference type="PRINTS" id="PR00411">
    <property type="entry name" value="PNDRDTASEI"/>
</dbReference>
<dbReference type="SUPFAM" id="SSF51905">
    <property type="entry name" value="FAD/NAD(P)-binding domain"/>
    <property type="match status" value="1"/>
</dbReference>
<dbReference type="STRING" id="70996.SE18_24355"/>
<dbReference type="InterPro" id="IPR016156">
    <property type="entry name" value="FAD/NAD-linked_Rdtase_dimer_sf"/>
</dbReference>
<protein>
    <recommendedName>
        <fullName evidence="11">NADH oxidase</fullName>
    </recommendedName>
</protein>
<dbReference type="PANTHER" id="PTHR43429:SF1">
    <property type="entry name" value="NAD(P)H SULFUR OXIDOREDUCTASE (COA-DEPENDENT)"/>
    <property type="match status" value="1"/>
</dbReference>
<dbReference type="SUPFAM" id="SSF55424">
    <property type="entry name" value="FAD/NAD-linked reductases, dimerisation (C-terminal) domain"/>
    <property type="match status" value="1"/>
</dbReference>
<dbReference type="RefSeq" id="WP_054537075.1">
    <property type="nucleotide sequence ID" value="NZ_LGKP01000040.1"/>
</dbReference>
<accession>A0A0P6YDU6</accession>
<reference evidence="9 10" key="1">
    <citation type="submission" date="2015-07" db="EMBL/GenBank/DDBJ databases">
        <title>Whole genome sequence of Herpetosiphon geysericola DSM 7119.</title>
        <authorList>
            <person name="Hemp J."/>
            <person name="Ward L.M."/>
            <person name="Pace L.A."/>
            <person name="Fischer W.W."/>
        </authorList>
    </citation>
    <scope>NUCLEOTIDE SEQUENCE [LARGE SCALE GENOMIC DNA]</scope>
    <source>
        <strain evidence="9 10">DSM 7119</strain>
    </source>
</reference>
<evidence type="ECO:0000256" key="6">
    <source>
        <dbReference type="ARBA" id="ARBA00023284"/>
    </source>
</evidence>
<dbReference type="InterPro" id="IPR050260">
    <property type="entry name" value="FAD-bd_OxRdtase"/>
</dbReference>
<proteinExistence type="inferred from homology"/>
<evidence type="ECO:0000256" key="5">
    <source>
        <dbReference type="ARBA" id="ARBA00023002"/>
    </source>
</evidence>
<comment type="cofactor">
    <cofactor evidence="1">
        <name>FAD</name>
        <dbReference type="ChEBI" id="CHEBI:57692"/>
    </cofactor>
</comment>
<organism evidence="9 10">
    <name type="scientific">Herpetosiphon geysericola</name>
    <dbReference type="NCBI Taxonomy" id="70996"/>
    <lineage>
        <taxon>Bacteria</taxon>
        <taxon>Bacillati</taxon>
        <taxon>Chloroflexota</taxon>
        <taxon>Chloroflexia</taxon>
        <taxon>Herpetosiphonales</taxon>
        <taxon>Herpetosiphonaceae</taxon>
        <taxon>Herpetosiphon</taxon>
    </lineage>
</organism>
<evidence type="ECO:0000313" key="10">
    <source>
        <dbReference type="Proteomes" id="UP000050277"/>
    </source>
</evidence>
<dbReference type="EMBL" id="LGKP01000040">
    <property type="protein sequence ID" value="KPL80195.1"/>
    <property type="molecule type" value="Genomic_DNA"/>
</dbReference>
<dbReference type="InterPro" id="IPR023753">
    <property type="entry name" value="FAD/NAD-binding_dom"/>
</dbReference>
<sequence>MASERVIVIGAVAAGTSAAAKAKRTNPDLDICVYGREAHVSYSACGLPYLISGAVADYQALIARTPAQFARDGVTVKTEHEVTDLDVAAGRVTVRNLATNTTFHDHFDRLVLATGARVNCPPVRGIELQGVFRLRSMHDGLAIQAYINEQQPKHAVVVGAGYIGLEMAEALLDLGISVTLINRSKTVLSSLDDDMSNQIIERLEAAGVHLALGAALEGLEGKADTVTHVVAGKVDYPAELVIIATGVQPNSELAASCGAELGEAGAIKIDQVGRTTVDRVFAAGDCCTVDHRILNKPVYMPLGTTANKQGRTLGAFLAGHERPFRGVVGTSVTKFADLHIAATGLSVEQALHHGYHVRSKIIHSTDHAGYYPNARPITVKLVANAADGTLLGGQIIGYDDVAKRVDVVAVALAGRMTVDEFAWQDLSYAPPFSSVWDPLLVAAQALAKG</sequence>
<keyword evidence="6" id="KW-0676">Redox-active center</keyword>
<comment type="caution">
    <text evidence="9">The sequence shown here is derived from an EMBL/GenBank/DDBJ whole genome shotgun (WGS) entry which is preliminary data.</text>
</comment>
<dbReference type="InterPro" id="IPR004099">
    <property type="entry name" value="Pyr_nucl-diS_OxRdtase_dimer"/>
</dbReference>
<evidence type="ECO:0000256" key="3">
    <source>
        <dbReference type="ARBA" id="ARBA00022630"/>
    </source>
</evidence>
<dbReference type="InterPro" id="IPR036188">
    <property type="entry name" value="FAD/NAD-bd_sf"/>
</dbReference>
<evidence type="ECO:0000256" key="4">
    <source>
        <dbReference type="ARBA" id="ARBA00022827"/>
    </source>
</evidence>
<evidence type="ECO:0000256" key="1">
    <source>
        <dbReference type="ARBA" id="ARBA00001974"/>
    </source>
</evidence>
<dbReference type="PRINTS" id="PR00368">
    <property type="entry name" value="FADPNR"/>
</dbReference>
<keyword evidence="5" id="KW-0560">Oxidoreductase</keyword>
<evidence type="ECO:0000259" key="7">
    <source>
        <dbReference type="Pfam" id="PF02852"/>
    </source>
</evidence>